<protein>
    <submittedName>
        <fullName evidence="3">SDR family NAD(P)-dependent oxidoreductase</fullName>
        <ecNumber evidence="3">1.1.1.-</ecNumber>
    </submittedName>
</protein>
<dbReference type="InterPro" id="IPR002347">
    <property type="entry name" value="SDR_fam"/>
</dbReference>
<gene>
    <name evidence="3" type="ORF">ACFQE1_00090</name>
</gene>
<keyword evidence="4" id="KW-1185">Reference proteome</keyword>
<dbReference type="PANTHER" id="PTHR24321:SF8">
    <property type="entry name" value="ESTRADIOL 17-BETA-DEHYDROGENASE 8-RELATED"/>
    <property type="match status" value="1"/>
</dbReference>
<proteinExistence type="inferred from homology"/>
<keyword evidence="2 3" id="KW-0560">Oxidoreductase</keyword>
<dbReference type="Gene3D" id="3.40.50.720">
    <property type="entry name" value="NAD(P)-binding Rossmann-like Domain"/>
    <property type="match status" value="1"/>
</dbReference>
<dbReference type="CDD" id="cd05233">
    <property type="entry name" value="SDR_c"/>
    <property type="match status" value="1"/>
</dbReference>
<evidence type="ECO:0000313" key="4">
    <source>
        <dbReference type="Proteomes" id="UP001596328"/>
    </source>
</evidence>
<name>A0ABD5RUI2_9EURY</name>
<evidence type="ECO:0000256" key="2">
    <source>
        <dbReference type="ARBA" id="ARBA00023002"/>
    </source>
</evidence>
<evidence type="ECO:0000256" key="1">
    <source>
        <dbReference type="ARBA" id="ARBA00006484"/>
    </source>
</evidence>
<dbReference type="InterPro" id="IPR036291">
    <property type="entry name" value="NAD(P)-bd_dom_sf"/>
</dbReference>
<accession>A0ABD5RUI2</accession>
<comment type="similarity">
    <text evidence="1">Belongs to the short-chain dehydrogenases/reductases (SDR) family.</text>
</comment>
<dbReference type="PANTHER" id="PTHR24321">
    <property type="entry name" value="DEHYDROGENASES, SHORT CHAIN"/>
    <property type="match status" value="1"/>
</dbReference>
<dbReference type="FunFam" id="3.40.50.720:FF:000084">
    <property type="entry name" value="Short-chain dehydrogenase reductase"/>
    <property type="match status" value="1"/>
</dbReference>
<dbReference type="EMBL" id="JBHSWU010000001">
    <property type="protein sequence ID" value="MFC6722831.1"/>
    <property type="molecule type" value="Genomic_DNA"/>
</dbReference>
<dbReference type="PRINTS" id="PR00080">
    <property type="entry name" value="SDRFAMILY"/>
</dbReference>
<dbReference type="PRINTS" id="PR00081">
    <property type="entry name" value="GDHRDH"/>
</dbReference>
<dbReference type="AlphaFoldDB" id="A0ABD5RUI2"/>
<dbReference type="EC" id="1.1.1.-" evidence="3"/>
<organism evidence="3 4">
    <name type="scientific">Halobium palmae</name>
    <dbReference type="NCBI Taxonomy" id="1776492"/>
    <lineage>
        <taxon>Archaea</taxon>
        <taxon>Methanobacteriati</taxon>
        <taxon>Methanobacteriota</taxon>
        <taxon>Stenosarchaea group</taxon>
        <taxon>Halobacteria</taxon>
        <taxon>Halobacteriales</taxon>
        <taxon>Haloferacaceae</taxon>
        <taxon>Halobium</taxon>
    </lineage>
</organism>
<comment type="caution">
    <text evidence="3">The sequence shown here is derived from an EMBL/GenBank/DDBJ whole genome shotgun (WGS) entry which is preliminary data.</text>
</comment>
<dbReference type="InterPro" id="IPR020904">
    <property type="entry name" value="Sc_DH/Rdtase_CS"/>
</dbReference>
<dbReference type="PROSITE" id="PS00061">
    <property type="entry name" value="ADH_SHORT"/>
    <property type="match status" value="1"/>
</dbReference>
<reference evidence="3 4" key="1">
    <citation type="journal article" date="2019" name="Int. J. Syst. Evol. Microbiol.">
        <title>The Global Catalogue of Microorganisms (GCM) 10K type strain sequencing project: providing services to taxonomists for standard genome sequencing and annotation.</title>
        <authorList>
            <consortium name="The Broad Institute Genomics Platform"/>
            <consortium name="The Broad Institute Genome Sequencing Center for Infectious Disease"/>
            <person name="Wu L."/>
            <person name="Ma J."/>
        </authorList>
    </citation>
    <scope>NUCLEOTIDE SEQUENCE [LARGE SCALE GENOMIC DNA]</scope>
    <source>
        <strain evidence="3 4">NBRC 111368</strain>
    </source>
</reference>
<dbReference type="GO" id="GO:0016491">
    <property type="term" value="F:oxidoreductase activity"/>
    <property type="evidence" value="ECO:0007669"/>
    <property type="project" value="UniProtKB-KW"/>
</dbReference>
<dbReference type="Pfam" id="PF13561">
    <property type="entry name" value="adh_short_C2"/>
    <property type="match status" value="1"/>
</dbReference>
<sequence length="267" mass="28691">MINASPFDESTLNDTVVIVTGASQGIGREIAATFAEAGASVGLAARSDGIYETREYIDDDQSVLAVKTDVSDEESVRETVEDVVDKFGGLDCVVNNAGIAGPTAPIEDIDREAWEQTMDVNVTGMFLLLKHAAPHLRVSDRGSVVNLSSISGKRPLEHRSPYTASKMAVLGLTRTVAAEFADDDVTVNAICPGPVNGPRIEDVIEKQAERMDVDYEVAKQRTFTEDAILNRLVDAEDIANIAVYLASEAGRNVTAQDINVDAGTVWY</sequence>
<evidence type="ECO:0000313" key="3">
    <source>
        <dbReference type="EMBL" id="MFC6722831.1"/>
    </source>
</evidence>
<dbReference type="SUPFAM" id="SSF51735">
    <property type="entry name" value="NAD(P)-binding Rossmann-fold domains"/>
    <property type="match status" value="1"/>
</dbReference>
<dbReference type="Proteomes" id="UP001596328">
    <property type="component" value="Unassembled WGS sequence"/>
</dbReference>